<evidence type="ECO:0000313" key="2">
    <source>
        <dbReference type="Proteomes" id="UP000007648"/>
    </source>
</evidence>
<sequence length="202" mass="24853">MKHFLKKRLCLLITDLLNSETKEWDYLVPKRELKHIKNHIHRTEQARYSKDIKYKSLPQSPNKTHFPLILLSENKKNDIKKTPSMRKHINEWDQKRQTKEHLERMIRGREFNEERIKERLSVRIPSHPPPFQKHMKKQHRKTFEWSTAYPLLQPQDESLIEVDILREEPLEKKDVRKIRQFRRRFLTVPSLLRSHLEKLKRY</sequence>
<dbReference type="InParanoid" id="G3VCX0"/>
<evidence type="ECO:0000313" key="1">
    <source>
        <dbReference type="Ensembl" id="ENSSHAP00000001024.2"/>
    </source>
</evidence>
<dbReference type="Ensembl" id="ENSSHAT00000001038.2">
    <property type="protein sequence ID" value="ENSSHAP00000001024.2"/>
    <property type="gene ID" value="ENSSHAG00000000918.2"/>
</dbReference>
<proteinExistence type="predicted"/>
<protein>
    <submittedName>
        <fullName evidence="1">Uncharacterized protein</fullName>
    </submittedName>
</protein>
<dbReference type="Proteomes" id="UP000007648">
    <property type="component" value="Unassembled WGS sequence"/>
</dbReference>
<dbReference type="GeneTree" id="ENSGT00390000016534"/>
<dbReference type="AlphaFoldDB" id="G3VCX0"/>
<dbReference type="PANTHER" id="PTHR41403">
    <property type="entry name" value="RCG43477-RELATED"/>
    <property type="match status" value="1"/>
</dbReference>
<dbReference type="InterPro" id="IPR040005">
    <property type="entry name" value="Polr1has"/>
</dbReference>
<dbReference type="eggNOG" id="ENOG502TFIF">
    <property type="taxonomic scope" value="Eukaryota"/>
</dbReference>
<reference evidence="1" key="3">
    <citation type="submission" date="2025-09" db="UniProtKB">
        <authorList>
            <consortium name="Ensembl"/>
        </authorList>
    </citation>
    <scope>IDENTIFICATION</scope>
</reference>
<keyword evidence="2" id="KW-1185">Reference proteome</keyword>
<reference evidence="1" key="2">
    <citation type="submission" date="2025-08" db="UniProtKB">
        <authorList>
            <consortium name="Ensembl"/>
        </authorList>
    </citation>
    <scope>IDENTIFICATION</scope>
</reference>
<name>G3VCX0_SARHA</name>
<dbReference type="HOGENOM" id="CLU_1437546_0_0_1"/>
<reference evidence="1 2" key="1">
    <citation type="journal article" date="2011" name="Proc. Natl. Acad. Sci. U.S.A.">
        <title>Genetic diversity and population structure of the endangered marsupial Sarcophilus harrisii (Tasmanian devil).</title>
        <authorList>
            <person name="Miller W."/>
            <person name="Hayes V.M."/>
            <person name="Ratan A."/>
            <person name="Petersen D.C."/>
            <person name="Wittekindt N.E."/>
            <person name="Miller J."/>
            <person name="Walenz B."/>
            <person name="Knight J."/>
            <person name="Qi J."/>
            <person name="Zhao F."/>
            <person name="Wang Q."/>
            <person name="Bedoya-Reina O.C."/>
            <person name="Katiyar N."/>
            <person name="Tomsho L.P."/>
            <person name="Kasson L.M."/>
            <person name="Hardie R.A."/>
            <person name="Woodbridge P."/>
            <person name="Tindall E.A."/>
            <person name="Bertelsen M.F."/>
            <person name="Dixon D."/>
            <person name="Pyecroft S."/>
            <person name="Helgen K.M."/>
            <person name="Lesk A.M."/>
            <person name="Pringle T.H."/>
            <person name="Patterson N."/>
            <person name="Zhang Y."/>
            <person name="Kreiss A."/>
            <person name="Woods G.M."/>
            <person name="Jones M.E."/>
            <person name="Schuster S.C."/>
        </authorList>
    </citation>
    <scope>NUCLEOTIDE SEQUENCE [LARGE SCALE GENOMIC DNA]</scope>
</reference>
<accession>G3VCX0</accession>
<dbReference type="PANTHER" id="PTHR41403:SF4">
    <property type="entry name" value="SIMILAR TO RIKEN CDNA 1700022C21"/>
    <property type="match status" value="1"/>
</dbReference>
<organism evidence="1 2">
    <name type="scientific">Sarcophilus harrisii</name>
    <name type="common">Tasmanian devil</name>
    <name type="synonym">Sarcophilus laniarius</name>
    <dbReference type="NCBI Taxonomy" id="9305"/>
    <lineage>
        <taxon>Eukaryota</taxon>
        <taxon>Metazoa</taxon>
        <taxon>Chordata</taxon>
        <taxon>Craniata</taxon>
        <taxon>Vertebrata</taxon>
        <taxon>Euteleostomi</taxon>
        <taxon>Mammalia</taxon>
        <taxon>Metatheria</taxon>
        <taxon>Dasyuromorphia</taxon>
        <taxon>Dasyuridae</taxon>
        <taxon>Sarcophilus</taxon>
    </lineage>
</organism>